<name>H0UPM5_9BACT</name>
<evidence type="ECO:0000256" key="3">
    <source>
        <dbReference type="PIRNR" id="PIRNR006230"/>
    </source>
</evidence>
<keyword evidence="2 3" id="KW-0342">GTP-binding</keyword>
<dbReference type="SUPFAM" id="SSF52540">
    <property type="entry name" value="P-loop containing nucleoside triphosphate hydrolases"/>
    <property type="match status" value="1"/>
</dbReference>
<dbReference type="OrthoDB" id="9779790at2"/>
<protein>
    <recommendedName>
        <fullName evidence="3">Ribosome biogenesis GTPase A</fullName>
    </recommendedName>
</protein>
<dbReference type="PANTHER" id="PTHR45782">
    <property type="entry name" value="MITOCHONDRIAL RIBOSOME-ASSOCIATED GTPASE 1"/>
    <property type="match status" value="1"/>
</dbReference>
<organism evidence="6 7">
    <name type="scientific">Thermanaerovibrio velox DSM 12556</name>
    <dbReference type="NCBI Taxonomy" id="926567"/>
    <lineage>
        <taxon>Bacteria</taxon>
        <taxon>Thermotogati</taxon>
        <taxon>Synergistota</taxon>
        <taxon>Synergistia</taxon>
        <taxon>Synergistales</taxon>
        <taxon>Synergistaceae</taxon>
        <taxon>Thermanaerovibrio</taxon>
    </lineage>
</organism>
<evidence type="ECO:0000313" key="6">
    <source>
        <dbReference type="EMBL" id="EHM09572.1"/>
    </source>
</evidence>
<evidence type="ECO:0000256" key="2">
    <source>
        <dbReference type="ARBA" id="ARBA00023134"/>
    </source>
</evidence>
<keyword evidence="3" id="KW-0963">Cytoplasm</keyword>
<sequence>MGRTVWYPGHMAKGRRQLEALMESLDLWLEVRDARAPLLTSSPFMESLRGLNRWVVLSKADLADPDVTDRWVSHFKDLGIPCWALDSRKQIPSSMRRAMKELKPSHRDLRVAVVGVPNVGKSALLNHVIGRSSAKVGAMPGVTRGLSWFRGDGVMVVDSPGVLDPRSGGLVQRRLSWLNAVKGTVIASPLDLALDCVGCLMSLGLWGTVASKWNLDPGLEDPMAAMEAVAERLGKRAKGGLLDLDGAARAFLEAFSSGRLGRFSLESPERPMVP</sequence>
<dbReference type="InterPro" id="IPR023179">
    <property type="entry name" value="GTP-bd_ortho_bundle_sf"/>
</dbReference>
<accession>H0UPM5</accession>
<dbReference type="eggNOG" id="COG1161">
    <property type="taxonomic scope" value="Bacteria"/>
</dbReference>
<keyword evidence="7" id="KW-1185">Reference proteome</keyword>
<dbReference type="STRING" id="926567.TheveDRAFT_0408"/>
<evidence type="ECO:0000256" key="4">
    <source>
        <dbReference type="PIRSR" id="PIRSR006230-1"/>
    </source>
</evidence>
<dbReference type="InterPro" id="IPR006073">
    <property type="entry name" value="GTP-bd"/>
</dbReference>
<reference evidence="6 7" key="1">
    <citation type="submission" date="2011-10" db="EMBL/GenBank/DDBJ databases">
        <title>The Noncontiguous Finished genome of Thermanaerovibrio velox DSM 12556.</title>
        <authorList>
            <consortium name="US DOE Joint Genome Institute (JGI-PGF)"/>
            <person name="Lucas S."/>
            <person name="Copeland A."/>
            <person name="Lapidus A."/>
            <person name="Glavina del Rio T."/>
            <person name="Dalin E."/>
            <person name="Tice H."/>
            <person name="Bruce D."/>
            <person name="Goodwin L."/>
            <person name="Pitluck S."/>
            <person name="Peters L."/>
            <person name="Mikhailova N."/>
            <person name="Teshima H."/>
            <person name="Kyrpides N."/>
            <person name="Mavromatis K."/>
            <person name="Ivanova N."/>
            <person name="Markowitz V."/>
            <person name="Cheng J.-F."/>
            <person name="Hugenholtz P."/>
            <person name="Woyke T."/>
            <person name="Wu D."/>
            <person name="Spring S."/>
            <person name="Brambilla E.-M."/>
            <person name="Klenk H.-P."/>
            <person name="Eisen J.A."/>
        </authorList>
    </citation>
    <scope>NUCLEOTIDE SEQUENCE [LARGE SCALE GENOMIC DNA]</scope>
    <source>
        <strain evidence="6 7">DSM 12556</strain>
    </source>
</reference>
<dbReference type="GO" id="GO:0006412">
    <property type="term" value="P:translation"/>
    <property type="evidence" value="ECO:0007669"/>
    <property type="project" value="TreeGrafter"/>
</dbReference>
<keyword evidence="1 3" id="KW-0547">Nucleotide-binding</keyword>
<dbReference type="CDD" id="cd01856">
    <property type="entry name" value="YlqF"/>
    <property type="match status" value="1"/>
</dbReference>
<dbReference type="AlphaFoldDB" id="H0UPM5"/>
<dbReference type="InterPro" id="IPR027417">
    <property type="entry name" value="P-loop_NTPase"/>
</dbReference>
<evidence type="ECO:0000259" key="5">
    <source>
        <dbReference type="Pfam" id="PF01926"/>
    </source>
</evidence>
<evidence type="ECO:0000256" key="1">
    <source>
        <dbReference type="ARBA" id="ARBA00022741"/>
    </source>
</evidence>
<gene>
    <name evidence="6" type="ORF">TheveDRAFT_0408</name>
</gene>
<comment type="similarity">
    <text evidence="3">Belongs to the TRAFAC class YlqF/YawG GTPase family. MTG1 subfamily.</text>
</comment>
<dbReference type="RefSeq" id="WP_006583066.1">
    <property type="nucleotide sequence ID" value="NZ_CM001377.1"/>
</dbReference>
<feature type="domain" description="G" evidence="5">
    <location>
        <begin position="110"/>
        <end position="175"/>
    </location>
</feature>
<proteinExistence type="inferred from homology"/>
<dbReference type="PRINTS" id="PR00326">
    <property type="entry name" value="GTP1OBG"/>
</dbReference>
<dbReference type="Proteomes" id="UP000005730">
    <property type="component" value="Chromosome"/>
</dbReference>
<dbReference type="EMBL" id="CM001377">
    <property type="protein sequence ID" value="EHM09572.1"/>
    <property type="molecule type" value="Genomic_DNA"/>
</dbReference>
<comment type="function">
    <text evidence="3">Required for a late step of 50S ribosomal subunit assembly. Has GTPase activity.</text>
</comment>
<dbReference type="HOGENOM" id="CLU_011106_1_0_0"/>
<dbReference type="Gene3D" id="3.40.50.300">
    <property type="entry name" value="P-loop containing nucleotide triphosphate hydrolases"/>
    <property type="match status" value="1"/>
</dbReference>
<dbReference type="GO" id="GO:0005737">
    <property type="term" value="C:cytoplasm"/>
    <property type="evidence" value="ECO:0007669"/>
    <property type="project" value="UniProtKB-SubCell"/>
</dbReference>
<comment type="subcellular location">
    <subcellularLocation>
        <location evidence="3">Cytoplasm</location>
    </subcellularLocation>
</comment>
<evidence type="ECO:0000313" key="7">
    <source>
        <dbReference type="Proteomes" id="UP000005730"/>
    </source>
</evidence>
<feature type="binding site" evidence="4">
    <location>
        <position position="161"/>
    </location>
    <ligand>
        <name>GTP</name>
        <dbReference type="ChEBI" id="CHEBI:37565"/>
    </ligand>
</feature>
<dbReference type="GO" id="GO:0005525">
    <property type="term" value="F:GTP binding"/>
    <property type="evidence" value="ECO:0007669"/>
    <property type="project" value="UniProtKB-KW"/>
</dbReference>
<dbReference type="Pfam" id="PF01926">
    <property type="entry name" value="MMR_HSR1"/>
    <property type="match status" value="1"/>
</dbReference>
<dbReference type="GO" id="GO:0003924">
    <property type="term" value="F:GTPase activity"/>
    <property type="evidence" value="ECO:0007669"/>
    <property type="project" value="TreeGrafter"/>
</dbReference>
<dbReference type="Gene3D" id="1.10.1580.10">
    <property type="match status" value="1"/>
</dbReference>
<dbReference type="PIRSF" id="PIRSF006230">
    <property type="entry name" value="MG442"/>
    <property type="match status" value="1"/>
</dbReference>
<dbReference type="PANTHER" id="PTHR45782:SF4">
    <property type="entry name" value="MITOCHONDRIAL RIBOSOME-ASSOCIATED GTPASE 1"/>
    <property type="match status" value="1"/>
</dbReference>
<dbReference type="InterPro" id="IPR016478">
    <property type="entry name" value="GTPase_MTG1"/>
</dbReference>